<keyword evidence="3" id="KW-1185">Reference proteome</keyword>
<dbReference type="Proteomes" id="UP000316621">
    <property type="component" value="Chromosome 6"/>
</dbReference>
<dbReference type="PANTHER" id="PTHR31276:SF10">
    <property type="entry name" value="PROTEIN MIZU-KUSSEI 1-LIKE"/>
    <property type="match status" value="1"/>
</dbReference>
<dbReference type="Pfam" id="PF04759">
    <property type="entry name" value="DUF617"/>
    <property type="match status" value="2"/>
</dbReference>
<dbReference type="GO" id="GO:0010274">
    <property type="term" value="P:hydrotropism"/>
    <property type="evidence" value="ECO:0007669"/>
    <property type="project" value="InterPro"/>
</dbReference>
<name>A0A4Y7JWE3_PAPSO</name>
<organism evidence="2 3">
    <name type="scientific">Papaver somniferum</name>
    <name type="common">Opium poppy</name>
    <dbReference type="NCBI Taxonomy" id="3469"/>
    <lineage>
        <taxon>Eukaryota</taxon>
        <taxon>Viridiplantae</taxon>
        <taxon>Streptophyta</taxon>
        <taxon>Embryophyta</taxon>
        <taxon>Tracheophyta</taxon>
        <taxon>Spermatophyta</taxon>
        <taxon>Magnoliopsida</taxon>
        <taxon>Ranunculales</taxon>
        <taxon>Papaveraceae</taxon>
        <taxon>Papaveroideae</taxon>
        <taxon>Papaver</taxon>
    </lineage>
</organism>
<dbReference type="NCBIfam" id="TIGR01570">
    <property type="entry name" value="A_thal_3588"/>
    <property type="match status" value="2"/>
</dbReference>
<dbReference type="AlphaFoldDB" id="A0A4Y7JWE3"/>
<protein>
    <recommendedName>
        <fullName evidence="4">Protein MIZU-KUSSEI 1</fullName>
    </recommendedName>
</protein>
<evidence type="ECO:0000313" key="3">
    <source>
        <dbReference type="Proteomes" id="UP000316621"/>
    </source>
</evidence>
<evidence type="ECO:0000313" key="2">
    <source>
        <dbReference type="EMBL" id="RZC64380.1"/>
    </source>
</evidence>
<evidence type="ECO:0000256" key="1">
    <source>
        <dbReference type="SAM" id="MobiDB-lite"/>
    </source>
</evidence>
<accession>A0A4Y7JWE3</accession>
<proteinExistence type="predicted"/>
<dbReference type="Gramene" id="RZC64380">
    <property type="protein sequence ID" value="RZC64380"/>
    <property type="gene ID" value="C5167_008075"/>
</dbReference>
<dbReference type="InterPro" id="IPR006460">
    <property type="entry name" value="MIZ1-like_pln"/>
</dbReference>
<evidence type="ECO:0008006" key="4">
    <source>
        <dbReference type="Google" id="ProtNLM"/>
    </source>
</evidence>
<gene>
    <name evidence="2" type="ORF">C5167_008075</name>
</gene>
<reference evidence="2 3" key="1">
    <citation type="journal article" date="2018" name="Science">
        <title>The opium poppy genome and morphinan production.</title>
        <authorList>
            <person name="Guo L."/>
            <person name="Winzer T."/>
            <person name="Yang X."/>
            <person name="Li Y."/>
            <person name="Ning Z."/>
            <person name="He Z."/>
            <person name="Teodor R."/>
            <person name="Lu Y."/>
            <person name="Bowser T.A."/>
            <person name="Graham I.A."/>
            <person name="Ye K."/>
        </authorList>
    </citation>
    <scope>NUCLEOTIDE SEQUENCE [LARGE SCALE GENOMIC DNA]</scope>
    <source>
        <strain evidence="3">cv. HN1</strain>
        <tissue evidence="2">Leaves</tissue>
    </source>
</reference>
<feature type="region of interest" description="Disordered" evidence="1">
    <location>
        <begin position="69"/>
        <end position="88"/>
    </location>
</feature>
<sequence length="528" mass="59576">MSTRTSQLHIVDGITSVDCQNQVRSWSLLRSIMWFIIPSCTGNISNQQLENRRKGEYYNNNKYLNYLQPRRSRSVSPSKNTKTDKTSGIKSMSTGTIFGYRQGKVTFCIQSKPDSDIPTLLLELALPTTILAQEMKSGLLRIALECNNTSRHSSSNLLSVPVWTMYCNGREVGSAIKRVATQADKRVLSLMQNIDEGVGIINRKTLMNSIGYKDEDSHKNAGDLMYLRANFERVSASSNSESFHLINQDGSNNQQLITRTGGGVHIVDGVTSVDCHNRVRSWSLLRSVLWFIIPSCNRNYSNDQQLEKRRGDYYYNNKSYLHYLQPSRSRSVSTPFITKTNTNIEISTTRINNVSTGTIYAYRHGKVNLCIQSNPNSNIPTLLLELAIPTAILAKEMRSGLLRIALECSTESRHSSFSYILSVPVWTMYCNGRKVGSAMKRVPTQADKKVLSLMRNVDEGVGIINGKTLKSSIYDKEGKGNQYNHDDLLYLRASFERVCGSEKSESFHLINRDGSNSQQLSIFFIRTR</sequence>
<dbReference type="PANTHER" id="PTHR31276">
    <property type="match status" value="1"/>
</dbReference>
<dbReference type="EMBL" id="CM010720">
    <property type="protein sequence ID" value="RZC64380.1"/>
    <property type="molecule type" value="Genomic_DNA"/>
</dbReference>